<dbReference type="EMBL" id="VATY01000006">
    <property type="protein sequence ID" value="TMM52219.1"/>
    <property type="molecule type" value="Genomic_DNA"/>
</dbReference>
<accession>A0A5S3PG64</accession>
<comment type="caution">
    <text evidence="1">The sequence shown here is derived from an EMBL/GenBank/DDBJ whole genome shotgun (WGS) entry which is preliminary data.</text>
</comment>
<dbReference type="RefSeq" id="WP_138660062.1">
    <property type="nucleotide sequence ID" value="NZ_VATY01000006.1"/>
</dbReference>
<sequence>MKTKRRTFRQFIKAAFIALVTFGIQSCETEIPPEDITPPEFSFQINGDGFYHVFDQDSDYDNIRLELKAGATYDFTYTVFDEGGLAGAYWSREDVWKIRTTFRGQPLWSNYYGHNGIYGSINWSGDRSNPVSGATVTGFFEVRDEGYDTTSFTFSAVDFGGDDEMLNRIQKRLRVRISDGPTRILR</sequence>
<organism evidence="1 2">
    <name type="scientific">Maribacter algarum</name>
    <name type="common">ex Zhang et al. 2020</name>
    <dbReference type="NCBI Taxonomy" id="2578118"/>
    <lineage>
        <taxon>Bacteria</taxon>
        <taxon>Pseudomonadati</taxon>
        <taxon>Bacteroidota</taxon>
        <taxon>Flavobacteriia</taxon>
        <taxon>Flavobacteriales</taxon>
        <taxon>Flavobacteriaceae</taxon>
        <taxon>Maribacter</taxon>
    </lineage>
</organism>
<gene>
    <name evidence="1" type="ORF">FEE95_21265</name>
</gene>
<evidence type="ECO:0000313" key="2">
    <source>
        <dbReference type="Proteomes" id="UP000310314"/>
    </source>
</evidence>
<dbReference type="Proteomes" id="UP000310314">
    <property type="component" value="Unassembled WGS sequence"/>
</dbReference>
<evidence type="ECO:0000313" key="1">
    <source>
        <dbReference type="EMBL" id="TMM52219.1"/>
    </source>
</evidence>
<dbReference type="PROSITE" id="PS51257">
    <property type="entry name" value="PROKAR_LIPOPROTEIN"/>
    <property type="match status" value="1"/>
</dbReference>
<reference evidence="1 2" key="1">
    <citation type="submission" date="2019-05" db="EMBL/GenBank/DDBJ databases">
        <authorList>
            <person name="Zhang J.-Y."/>
            <person name="Feg X."/>
            <person name="Du Z.-J."/>
        </authorList>
    </citation>
    <scope>NUCLEOTIDE SEQUENCE [LARGE SCALE GENOMIC DNA]</scope>
    <source>
        <strain evidence="1 2">RZ26</strain>
    </source>
</reference>
<proteinExistence type="predicted"/>
<protein>
    <submittedName>
        <fullName evidence="1">Uncharacterized protein</fullName>
    </submittedName>
</protein>
<name>A0A5S3PG64_9FLAO</name>
<keyword evidence="2" id="KW-1185">Reference proteome</keyword>
<dbReference type="AlphaFoldDB" id="A0A5S3PG64"/>